<dbReference type="RefSeq" id="WP_016165128.1">
    <property type="nucleotide sequence ID" value="NZ_JAKZGC010000033.1"/>
</dbReference>
<reference evidence="1 2" key="1">
    <citation type="submission" date="2013-03" db="EMBL/GenBank/DDBJ databases">
        <title>The Genome Sequence of Acinetobacter sp. CIP 110321.</title>
        <authorList>
            <consortium name="The Broad Institute Genome Sequencing Platform"/>
            <consortium name="The Broad Institute Genome Sequencing Center for Infectious Disease"/>
            <person name="Cerqueira G."/>
            <person name="Feldgarden M."/>
            <person name="Courvalin P."/>
            <person name="Perichon B."/>
            <person name="Grillot-Courvalin C."/>
            <person name="Clermont D."/>
            <person name="Rocha E."/>
            <person name="Yoon E.-J."/>
            <person name="Nemec A."/>
            <person name="Walker B."/>
            <person name="Young S.K."/>
            <person name="Zeng Q."/>
            <person name="Gargeya S."/>
            <person name="Fitzgerald M."/>
            <person name="Haas B."/>
            <person name="Abouelleil A."/>
            <person name="Alvarado L."/>
            <person name="Arachchi H.M."/>
            <person name="Berlin A.M."/>
            <person name="Chapman S.B."/>
            <person name="Dewar J."/>
            <person name="Goldberg J."/>
            <person name="Griggs A."/>
            <person name="Gujja S."/>
            <person name="Hansen M."/>
            <person name="Howarth C."/>
            <person name="Imamovic A."/>
            <person name="Larimer J."/>
            <person name="McCowan C."/>
            <person name="Murphy C."/>
            <person name="Neiman D."/>
            <person name="Pearson M."/>
            <person name="Priest M."/>
            <person name="Roberts A."/>
            <person name="Saif S."/>
            <person name="Shea T."/>
            <person name="Sisk P."/>
            <person name="Sykes S."/>
            <person name="Wortman J."/>
            <person name="Nusbaum C."/>
            <person name="Birren B."/>
        </authorList>
    </citation>
    <scope>NUCLEOTIDE SEQUENCE [LARGE SCALE GENOMIC DNA]</scope>
    <source>
        <strain evidence="1 2">CIP 110321</strain>
    </source>
</reference>
<protein>
    <submittedName>
        <fullName evidence="1">Uncharacterized protein</fullName>
    </submittedName>
</protein>
<evidence type="ECO:0000313" key="2">
    <source>
        <dbReference type="Proteomes" id="UP000016203"/>
    </source>
</evidence>
<dbReference type="Proteomes" id="UP000016203">
    <property type="component" value="Unassembled WGS sequence"/>
</dbReference>
<dbReference type="HOGENOM" id="CLU_163124_0_0_6"/>
<dbReference type="EMBL" id="AQFL01000029">
    <property type="protein sequence ID" value="EOR02193.1"/>
    <property type="molecule type" value="Genomic_DNA"/>
</dbReference>
<dbReference type="PATRIC" id="fig|1217699.3.peg.3788"/>
<comment type="caution">
    <text evidence="1">The sequence shown here is derived from an EMBL/GenBank/DDBJ whole genome shotgun (WGS) entry which is preliminary data.</text>
</comment>
<dbReference type="OrthoDB" id="6702412at2"/>
<organism evidence="1 2">
    <name type="scientific">Acinetobacter genomosp. 15BJ</name>
    <dbReference type="NCBI Taxonomy" id="106651"/>
    <lineage>
        <taxon>Bacteria</taxon>
        <taxon>Pseudomonadati</taxon>
        <taxon>Pseudomonadota</taxon>
        <taxon>Gammaproteobacteria</taxon>
        <taxon>Moraxellales</taxon>
        <taxon>Moraxellaceae</taxon>
        <taxon>Acinetobacter</taxon>
    </lineage>
</organism>
<sequence length="97" mass="11194">MFKQKYIITVESKSPPRICLGDTIYGAKVVSLEVEQYPDLVDLAWLTKRFPMSRQTLAAKLEILNLGGSRKKLYDPNFVISFLKMDMKKKTGRPRKN</sequence>
<dbReference type="AlphaFoldDB" id="R9AJ10"/>
<name>R9AJ10_9GAMM</name>
<gene>
    <name evidence="1" type="ORF">F896_03880</name>
</gene>
<evidence type="ECO:0000313" key="1">
    <source>
        <dbReference type="EMBL" id="EOR02193.1"/>
    </source>
</evidence>
<proteinExistence type="predicted"/>
<accession>R9AJ10</accession>